<dbReference type="Proteomes" id="UP000784294">
    <property type="component" value="Unassembled WGS sequence"/>
</dbReference>
<proteinExistence type="predicted"/>
<sequence length="61" mass="6831">MRSTYSHQTLPAGVSCQLNTKDTARAEVDCLESFCTRHAEQLRAAGIRRVTFLIIKPVILL</sequence>
<keyword evidence="2" id="KW-1185">Reference proteome</keyword>
<evidence type="ECO:0000313" key="2">
    <source>
        <dbReference type="Proteomes" id="UP000784294"/>
    </source>
</evidence>
<comment type="caution">
    <text evidence="1">The sequence shown here is derived from an EMBL/GenBank/DDBJ whole genome shotgun (WGS) entry which is preliminary data.</text>
</comment>
<organism evidence="1 2">
    <name type="scientific">Protopolystoma xenopodis</name>
    <dbReference type="NCBI Taxonomy" id="117903"/>
    <lineage>
        <taxon>Eukaryota</taxon>
        <taxon>Metazoa</taxon>
        <taxon>Spiralia</taxon>
        <taxon>Lophotrochozoa</taxon>
        <taxon>Platyhelminthes</taxon>
        <taxon>Monogenea</taxon>
        <taxon>Polyopisthocotylea</taxon>
        <taxon>Polystomatidea</taxon>
        <taxon>Polystomatidae</taxon>
        <taxon>Protopolystoma</taxon>
    </lineage>
</organism>
<gene>
    <name evidence="1" type="ORF">PXEA_LOCUS14354</name>
</gene>
<dbReference type="EMBL" id="CAAALY010048576">
    <property type="protein sequence ID" value="VEL20914.1"/>
    <property type="molecule type" value="Genomic_DNA"/>
</dbReference>
<dbReference type="PROSITE" id="PS51257">
    <property type="entry name" value="PROKAR_LIPOPROTEIN"/>
    <property type="match status" value="1"/>
</dbReference>
<name>A0A448WV13_9PLAT</name>
<reference evidence="1" key="1">
    <citation type="submission" date="2018-11" db="EMBL/GenBank/DDBJ databases">
        <authorList>
            <consortium name="Pathogen Informatics"/>
        </authorList>
    </citation>
    <scope>NUCLEOTIDE SEQUENCE</scope>
</reference>
<evidence type="ECO:0000313" key="1">
    <source>
        <dbReference type="EMBL" id="VEL20914.1"/>
    </source>
</evidence>
<dbReference type="AlphaFoldDB" id="A0A448WV13"/>
<accession>A0A448WV13</accession>
<protein>
    <submittedName>
        <fullName evidence="1">Uncharacterized protein</fullName>
    </submittedName>
</protein>